<sequence>MPPRRQPQAPRSQQNQTIPTQSQQQSGRSNTTASQSIATQSEENLAEPQSNPQDEQSNTSKDTRKSPKRAPGSQGYNNNDSQALVRAIKEVLPLGANKWSRVVDMYSDYAQKNQRAFWDEKSIRNKFKFLHSARKPTGGPMIKDFIRDAKAAFEEMRARAASYENIDVDEDEDEEYESDDKRNGVGWSDSQLPHDQQMRSDGAAESGWSATPTQRRYSPSLNGDDNLPDVDDLGLINSWRQTSQSGGISSLQSSLSNNQATTRNPLVHCADSSRPVNHNTPISQTARRSRTSNSDGLCKTLQGYFDPTDRRERQREEGMTAFYNRHLRDGINATIACLTEENHKLQHGVNTQILQLQDDKRHLQDEKPNLAIELQGLRSQLQLNQLCAEWQYGPQQFYHSQPNGMFQGADMGGPGYMNMNPNQMANNSFPNDASYAPGRGSAAASRPGPLDD</sequence>
<dbReference type="PANTHER" id="PTHR34409">
    <property type="entry name" value="SET DOMAIN-CONTAINING PROTEIN"/>
    <property type="match status" value="1"/>
</dbReference>
<dbReference type="EMBL" id="PKSM01000207">
    <property type="protein sequence ID" value="POW02899.1"/>
    <property type="molecule type" value="Genomic_DNA"/>
</dbReference>
<name>A0A2S4V044_9BASI</name>
<proteinExistence type="predicted"/>
<dbReference type="Proteomes" id="UP000238274">
    <property type="component" value="Unassembled WGS sequence"/>
</dbReference>
<dbReference type="VEuPathDB" id="FungiDB:PSTT_15326"/>
<reference evidence="3 4" key="1">
    <citation type="submission" date="2017-12" db="EMBL/GenBank/DDBJ databases">
        <title>Gene loss provides genomic basis for host adaptation in cereal stripe rust fungi.</title>
        <authorList>
            <person name="Xia C."/>
        </authorList>
    </citation>
    <scope>NUCLEOTIDE SEQUENCE [LARGE SCALE GENOMIC DNA]</scope>
    <source>
        <strain evidence="3 4">93TX-2</strain>
    </source>
</reference>
<evidence type="ECO:0000313" key="4">
    <source>
        <dbReference type="Proteomes" id="UP000238274"/>
    </source>
</evidence>
<feature type="region of interest" description="Disordered" evidence="1">
    <location>
        <begin position="423"/>
        <end position="452"/>
    </location>
</feature>
<feature type="region of interest" description="Disordered" evidence="1">
    <location>
        <begin position="164"/>
        <end position="233"/>
    </location>
</feature>
<feature type="region of interest" description="Disordered" evidence="1">
    <location>
        <begin position="268"/>
        <end position="296"/>
    </location>
</feature>
<dbReference type="InterPro" id="IPR049203">
    <property type="entry name" value="DUF6818"/>
</dbReference>
<feature type="domain" description="DUF6818" evidence="2">
    <location>
        <begin position="93"/>
        <end position="173"/>
    </location>
</feature>
<evidence type="ECO:0000313" key="3">
    <source>
        <dbReference type="EMBL" id="POW02899.1"/>
    </source>
</evidence>
<evidence type="ECO:0000259" key="2">
    <source>
        <dbReference type="Pfam" id="PF20681"/>
    </source>
</evidence>
<gene>
    <name evidence="3" type="ORF">PSHT_11923</name>
</gene>
<dbReference type="OrthoDB" id="2758145at2759"/>
<dbReference type="AlphaFoldDB" id="A0A2S4V044"/>
<comment type="caution">
    <text evidence="3">The sequence shown here is derived from an EMBL/GenBank/DDBJ whole genome shotgun (WGS) entry which is preliminary data.</text>
</comment>
<feature type="compositionally biased region" description="Acidic residues" evidence="1">
    <location>
        <begin position="166"/>
        <end position="178"/>
    </location>
</feature>
<dbReference type="Pfam" id="PF20681">
    <property type="entry name" value="DUF6818"/>
    <property type="match status" value="1"/>
</dbReference>
<keyword evidence="4" id="KW-1185">Reference proteome</keyword>
<reference evidence="4" key="2">
    <citation type="journal article" date="2018" name="BMC Genomics">
        <title>Genomic insights into host adaptation between the wheat stripe rust pathogen (Puccinia striiformis f. sp. tritici) and the barley stripe rust pathogen (Puccinia striiformis f. sp. hordei).</title>
        <authorList>
            <person name="Xia C."/>
            <person name="Wang M."/>
            <person name="Yin C."/>
            <person name="Cornejo O.E."/>
            <person name="Hulbert S.H."/>
            <person name="Chen X."/>
        </authorList>
    </citation>
    <scope>NUCLEOTIDE SEQUENCE [LARGE SCALE GENOMIC DNA]</scope>
    <source>
        <strain evidence="4">93TX-2</strain>
    </source>
</reference>
<feature type="compositionally biased region" description="Polar residues" evidence="1">
    <location>
        <begin position="274"/>
        <end position="295"/>
    </location>
</feature>
<organism evidence="3 4">
    <name type="scientific">Puccinia striiformis</name>
    <dbReference type="NCBI Taxonomy" id="27350"/>
    <lineage>
        <taxon>Eukaryota</taxon>
        <taxon>Fungi</taxon>
        <taxon>Dikarya</taxon>
        <taxon>Basidiomycota</taxon>
        <taxon>Pucciniomycotina</taxon>
        <taxon>Pucciniomycetes</taxon>
        <taxon>Pucciniales</taxon>
        <taxon>Pucciniaceae</taxon>
        <taxon>Puccinia</taxon>
    </lineage>
</organism>
<protein>
    <recommendedName>
        <fullName evidence="2">DUF6818 domain-containing protein</fullName>
    </recommendedName>
</protein>
<feature type="compositionally biased region" description="Polar residues" evidence="1">
    <location>
        <begin position="27"/>
        <end position="60"/>
    </location>
</feature>
<feature type="compositionally biased region" description="Low complexity" evidence="1">
    <location>
        <begin position="1"/>
        <end position="26"/>
    </location>
</feature>
<dbReference type="PANTHER" id="PTHR34409:SF1">
    <property type="entry name" value="MYB-LIKE DOMAIN-CONTAINING PROTEIN"/>
    <property type="match status" value="1"/>
</dbReference>
<feature type="compositionally biased region" description="Polar residues" evidence="1">
    <location>
        <begin position="208"/>
        <end position="223"/>
    </location>
</feature>
<dbReference type="VEuPathDB" id="FungiDB:PSHT_11923"/>
<feature type="region of interest" description="Disordered" evidence="1">
    <location>
        <begin position="1"/>
        <end position="81"/>
    </location>
</feature>
<reference evidence="4" key="3">
    <citation type="journal article" date="2018" name="Mol. Plant Microbe Interact.">
        <title>Genome sequence resources for the wheat stripe rust pathogen (Puccinia striiformis f. sp. tritici) and the barley stripe rust pathogen (Puccinia striiformis f. sp. hordei).</title>
        <authorList>
            <person name="Xia C."/>
            <person name="Wang M."/>
            <person name="Yin C."/>
            <person name="Cornejo O.E."/>
            <person name="Hulbert S.H."/>
            <person name="Chen X."/>
        </authorList>
    </citation>
    <scope>NUCLEOTIDE SEQUENCE [LARGE SCALE GENOMIC DNA]</scope>
    <source>
        <strain evidence="4">93TX-2</strain>
    </source>
</reference>
<feature type="non-terminal residue" evidence="3">
    <location>
        <position position="452"/>
    </location>
</feature>
<evidence type="ECO:0000256" key="1">
    <source>
        <dbReference type="SAM" id="MobiDB-lite"/>
    </source>
</evidence>
<accession>A0A2S4V044</accession>